<keyword evidence="1" id="KW-1133">Transmembrane helix</keyword>
<dbReference type="InterPro" id="IPR012338">
    <property type="entry name" value="Beta-lactam/transpept-like"/>
</dbReference>
<dbReference type="GO" id="GO:0016787">
    <property type="term" value="F:hydrolase activity"/>
    <property type="evidence" value="ECO:0007669"/>
    <property type="project" value="UniProtKB-KW"/>
</dbReference>
<dbReference type="Proteomes" id="UP000273516">
    <property type="component" value="Unassembled WGS sequence"/>
</dbReference>
<dbReference type="InterPro" id="IPR050789">
    <property type="entry name" value="Diverse_Enzym_Activities"/>
</dbReference>
<reference evidence="3 4" key="1">
    <citation type="submission" date="2018-07" db="EMBL/GenBank/DDBJ databases">
        <authorList>
            <person name="Zhang Y."/>
            <person name="Wang L."/>
            <person name="Ma S."/>
        </authorList>
    </citation>
    <scope>NUCLEOTIDE SEQUENCE [LARGE SCALE GENOMIC DNA]</scope>
    <source>
        <strain evidence="3 4">4-2</strain>
    </source>
</reference>
<dbReference type="Gene3D" id="3.40.710.10">
    <property type="entry name" value="DD-peptidase/beta-lactamase superfamily"/>
    <property type="match status" value="1"/>
</dbReference>
<dbReference type="PROSITE" id="PS51257">
    <property type="entry name" value="PROKAR_LIPOPROTEIN"/>
    <property type="match status" value="1"/>
</dbReference>
<keyword evidence="4" id="KW-1185">Reference proteome</keyword>
<dbReference type="OrthoDB" id="9814204at2"/>
<dbReference type="RefSeq" id="WP_122113275.1">
    <property type="nucleotide sequence ID" value="NZ_QOKZ01000006.1"/>
</dbReference>
<accession>A0A3M0M892</accession>
<feature type="transmembrane region" description="Helical" evidence="1">
    <location>
        <begin position="12"/>
        <end position="34"/>
    </location>
</feature>
<name>A0A3M0M892_9RHOB</name>
<organism evidence="3 4">
    <name type="scientific">Paracoccus alkanivorans</name>
    <dbReference type="NCBI Taxonomy" id="2116655"/>
    <lineage>
        <taxon>Bacteria</taxon>
        <taxon>Pseudomonadati</taxon>
        <taxon>Pseudomonadota</taxon>
        <taxon>Alphaproteobacteria</taxon>
        <taxon>Rhodobacterales</taxon>
        <taxon>Paracoccaceae</taxon>
        <taxon>Paracoccus</taxon>
    </lineage>
</organism>
<dbReference type="InterPro" id="IPR001466">
    <property type="entry name" value="Beta-lactam-related"/>
</dbReference>
<evidence type="ECO:0000259" key="2">
    <source>
        <dbReference type="Pfam" id="PF00144"/>
    </source>
</evidence>
<sequence length="385" mass="42591">MFYEKLVPARLFGRLFMAFLALLIIACLILSLFAPQVFVLAREGFPGALWPAVGDYARVEGAESAFDPPRGGDAPAASRASFDQQAGRALLVDNGERLQVEIYADGLDRDIRLNSYSMVKSLVGALVLRAIADGKIDNLDDKIAVYLGSDTPDASIREALTMTSGLKLGAHPEKPMEDGSFSPFGGLAQLHAFGLKKVLPELHVDPAQRGNFSYESVNTALLGQVLETVYSEPLPALLSRFIWKPAGAQTAYWRTYPAGDGVSAYCCLYARPLDWLKIGRFFLNNGTTDQAFLPEELWREFLMPELPAQDRRSGAYGFHIRHDILDREGEAAQGPFAYFFGHQGQLLYLFPSEDAVIVRFGEHAQLLHTTLYELFDGTAGKRMWN</sequence>
<dbReference type="AlphaFoldDB" id="A0A3M0M892"/>
<evidence type="ECO:0000313" key="3">
    <source>
        <dbReference type="EMBL" id="RMC33721.1"/>
    </source>
</evidence>
<keyword evidence="3" id="KW-0378">Hydrolase</keyword>
<dbReference type="PANTHER" id="PTHR43283">
    <property type="entry name" value="BETA-LACTAMASE-RELATED"/>
    <property type="match status" value="1"/>
</dbReference>
<proteinExistence type="predicted"/>
<protein>
    <submittedName>
        <fullName evidence="3">Class C beta-lactamase-related serine hydrolase</fullName>
    </submittedName>
</protein>
<gene>
    <name evidence="3" type="ORF">C9E81_15555</name>
</gene>
<dbReference type="PANTHER" id="PTHR43283:SF7">
    <property type="entry name" value="BETA-LACTAMASE-RELATED DOMAIN-CONTAINING PROTEIN"/>
    <property type="match status" value="1"/>
</dbReference>
<dbReference type="EMBL" id="QOKZ01000006">
    <property type="protein sequence ID" value="RMC33721.1"/>
    <property type="molecule type" value="Genomic_DNA"/>
</dbReference>
<feature type="domain" description="Beta-lactamase-related" evidence="2">
    <location>
        <begin position="106"/>
        <end position="267"/>
    </location>
</feature>
<comment type="caution">
    <text evidence="3">The sequence shown here is derived from an EMBL/GenBank/DDBJ whole genome shotgun (WGS) entry which is preliminary data.</text>
</comment>
<dbReference type="Pfam" id="PF00144">
    <property type="entry name" value="Beta-lactamase"/>
    <property type="match status" value="1"/>
</dbReference>
<dbReference type="SUPFAM" id="SSF56601">
    <property type="entry name" value="beta-lactamase/transpeptidase-like"/>
    <property type="match status" value="1"/>
</dbReference>
<keyword evidence="1" id="KW-0812">Transmembrane</keyword>
<evidence type="ECO:0000256" key="1">
    <source>
        <dbReference type="SAM" id="Phobius"/>
    </source>
</evidence>
<keyword evidence="1" id="KW-0472">Membrane</keyword>
<evidence type="ECO:0000313" key="4">
    <source>
        <dbReference type="Proteomes" id="UP000273516"/>
    </source>
</evidence>